<feature type="compositionally biased region" description="Basic and acidic residues" evidence="1">
    <location>
        <begin position="589"/>
        <end position="604"/>
    </location>
</feature>
<reference evidence="2 3" key="1">
    <citation type="submission" date="2020-05" db="EMBL/GenBank/DDBJ databases">
        <title>Identification and distribution of gene clusters putatively required for synthesis of sphingolipid metabolism inhibitors in phylogenetically diverse species of the filamentous fungus Fusarium.</title>
        <authorList>
            <person name="Kim H.-S."/>
            <person name="Busman M."/>
            <person name="Brown D.W."/>
            <person name="Divon H."/>
            <person name="Uhlig S."/>
            <person name="Proctor R.H."/>
        </authorList>
    </citation>
    <scope>NUCLEOTIDE SEQUENCE [LARGE SCALE GENOMIC DNA]</scope>
    <source>
        <strain evidence="2 3">NRRL 13617</strain>
    </source>
</reference>
<dbReference type="CDD" id="cd07822">
    <property type="entry name" value="SRPBCC_4"/>
    <property type="match status" value="1"/>
</dbReference>
<dbReference type="EMBL" id="JAAOAQ010000207">
    <property type="protein sequence ID" value="KAF5561637.1"/>
    <property type="molecule type" value="Genomic_DNA"/>
</dbReference>
<evidence type="ECO:0000313" key="2">
    <source>
        <dbReference type="EMBL" id="KAF5561637.1"/>
    </source>
</evidence>
<protein>
    <submittedName>
        <fullName evidence="2">Ankyrin repeat</fullName>
    </submittedName>
</protein>
<dbReference type="Proteomes" id="UP000582016">
    <property type="component" value="Unassembled WGS sequence"/>
</dbReference>
<feature type="compositionally biased region" description="Acidic residues" evidence="1">
    <location>
        <begin position="605"/>
        <end position="639"/>
    </location>
</feature>
<evidence type="ECO:0000256" key="1">
    <source>
        <dbReference type="SAM" id="MobiDB-lite"/>
    </source>
</evidence>
<dbReference type="InterPro" id="IPR023393">
    <property type="entry name" value="START-like_dom_sf"/>
</dbReference>
<dbReference type="InterPro" id="IPR019587">
    <property type="entry name" value="Polyketide_cyclase/dehydratase"/>
</dbReference>
<dbReference type="Pfam" id="PF10604">
    <property type="entry name" value="Polyketide_cyc2"/>
    <property type="match status" value="1"/>
</dbReference>
<dbReference type="PANTHER" id="PTHR36166">
    <property type="entry name" value="CHROMOSOME 9, WHOLE GENOME SHOTGUN SEQUENCE"/>
    <property type="match status" value="1"/>
</dbReference>
<accession>A0A8H5ND38</accession>
<gene>
    <name evidence="2" type="ORF">FPHYL_6130</name>
</gene>
<feature type="region of interest" description="Disordered" evidence="1">
    <location>
        <begin position="589"/>
        <end position="661"/>
    </location>
</feature>
<proteinExistence type="predicted"/>
<evidence type="ECO:0000313" key="3">
    <source>
        <dbReference type="Proteomes" id="UP000582016"/>
    </source>
</evidence>
<comment type="caution">
    <text evidence="2">The sequence shown here is derived from an EMBL/GenBank/DDBJ whole genome shotgun (WGS) entry which is preliminary data.</text>
</comment>
<organism evidence="2 3">
    <name type="scientific">Fusarium phyllophilum</name>
    <dbReference type="NCBI Taxonomy" id="47803"/>
    <lineage>
        <taxon>Eukaryota</taxon>
        <taxon>Fungi</taxon>
        <taxon>Dikarya</taxon>
        <taxon>Ascomycota</taxon>
        <taxon>Pezizomycotina</taxon>
        <taxon>Sordariomycetes</taxon>
        <taxon>Hypocreomycetidae</taxon>
        <taxon>Hypocreales</taxon>
        <taxon>Nectriaceae</taxon>
        <taxon>Fusarium</taxon>
        <taxon>Fusarium fujikuroi species complex</taxon>
    </lineage>
</organism>
<name>A0A8H5ND38_9HYPO</name>
<keyword evidence="3" id="KW-1185">Reference proteome</keyword>
<dbReference type="SUPFAM" id="SSF55961">
    <property type="entry name" value="Bet v1-like"/>
    <property type="match status" value="1"/>
</dbReference>
<dbReference type="PANTHER" id="PTHR36166:SF1">
    <property type="entry name" value="SRPBCC DOMAIN-CONTAINING PROTEIN"/>
    <property type="match status" value="1"/>
</dbReference>
<sequence>MREIQESITIAAPPSQVWSVLMDLESWPKWNTFVTSIEVQPPHNQLAVGSKQTITIEKTQTYTNVVSVLQPEKELRWNGSILTPIIFDTEHWCRLEAVDDGRSTRFTQGERFSGILAPIAAAAGKLNELQEGYIPPWSLAITLLVIPACLATDFGDDFANNLFTDLAPLIALFGERVTMQFMSQATGWADSFTLAMAPLGILTIIVSAIRVGGPSWLKAIIGRARENLAAAEVELMSSTSDDVCELWNGSEVVRSLGSPPMWEFILLIPKSSEKIASPTGVFDFECITVEEAEKAGYLTTSKASIECEKGTNERISMISTDHRYLGHPPPSRSFGICWIRDILSYHEVPQEENNPVSNYAFPCTASGTIILVTGLLLCADVVEKRTAEEAREPRTDYEAYAIWLQRQVTVGDQVFKSFGIFSNTARKEVVTSRRDNHFKKSLEVSVVDRAVEVVCYVPLQILELFKKALDKKTTSSLQNSVRSSKITLGAFLSISGYIIQFVGLRDMHWSVAIVQLGTVAFMTAARAAIRRGLAVPPKAQSLFQNFELEWLATIIANTDGNRWEVSETVSSGWTNWVVLGDKDVHLESPTKIEERTAATKKEAEGESQNDIEEDGEEDTEGGTEDDTEDDTEDASEDSYEYPSSTEENSTGGGYVDSRENLEEGRTIVLNLKCIFYPCD</sequence>
<dbReference type="OrthoDB" id="194358at2759"/>
<dbReference type="Gene3D" id="3.30.530.20">
    <property type="match status" value="1"/>
</dbReference>
<dbReference type="AlphaFoldDB" id="A0A8H5ND38"/>